<dbReference type="Gene3D" id="3.40.50.150">
    <property type="entry name" value="Vaccinia Virus protein VP39"/>
    <property type="match status" value="1"/>
</dbReference>
<evidence type="ECO:0000313" key="4">
    <source>
        <dbReference type="Proteomes" id="UP000635316"/>
    </source>
</evidence>
<name>A0ABS1E9I7_9BURK</name>
<dbReference type="GO" id="GO:0032259">
    <property type="term" value="P:methylation"/>
    <property type="evidence" value="ECO:0007669"/>
    <property type="project" value="UniProtKB-KW"/>
</dbReference>
<sequence length="199" mass="22510">MWNERFSGEEYVYGTEPNDFLKENRDLFNTLAMPQKILCLGEGEGRNAVFLAQQGNQVWALDYAQAGLEKTRQLAALKQTRVHTIHADLTTHELPEAEYDAVIMVFCHLPSANRPFLYEQVLKTLKPGGILLAELYTPEQLEYRTGGPGNVDMLVSKEELEKAFALYSLLVSRECVRDIYEGKLHTGKGAVVQFIARKT</sequence>
<dbReference type="GO" id="GO:0008168">
    <property type="term" value="F:methyltransferase activity"/>
    <property type="evidence" value="ECO:0007669"/>
    <property type="project" value="UniProtKB-KW"/>
</dbReference>
<proteinExistence type="predicted"/>
<dbReference type="RefSeq" id="WP_200234147.1">
    <property type="nucleotide sequence ID" value="NZ_JAENGP010000003.1"/>
</dbReference>
<organism evidence="3 4">
    <name type="scientific">Advenella mandrilli</name>
    <dbReference type="NCBI Taxonomy" id="2800330"/>
    <lineage>
        <taxon>Bacteria</taxon>
        <taxon>Pseudomonadati</taxon>
        <taxon>Pseudomonadota</taxon>
        <taxon>Betaproteobacteria</taxon>
        <taxon>Burkholderiales</taxon>
        <taxon>Alcaligenaceae</taxon>
    </lineage>
</organism>
<comment type="caution">
    <text evidence="3">The sequence shown here is derived from an EMBL/GenBank/DDBJ whole genome shotgun (WGS) entry which is preliminary data.</text>
</comment>
<dbReference type="PANTHER" id="PTHR43861:SF3">
    <property type="entry name" value="PUTATIVE (AFU_ORTHOLOGUE AFUA_2G14390)-RELATED"/>
    <property type="match status" value="1"/>
</dbReference>
<keyword evidence="4" id="KW-1185">Reference proteome</keyword>
<dbReference type="EMBL" id="JAENGP010000003">
    <property type="protein sequence ID" value="MBK1780412.1"/>
    <property type="molecule type" value="Genomic_DNA"/>
</dbReference>
<evidence type="ECO:0000313" key="3">
    <source>
        <dbReference type="EMBL" id="MBK1780412.1"/>
    </source>
</evidence>
<protein>
    <submittedName>
        <fullName evidence="3">Class I SAM-dependent methyltransferase</fullName>
    </submittedName>
</protein>
<accession>A0ABS1E9I7</accession>
<dbReference type="Proteomes" id="UP000635316">
    <property type="component" value="Unassembled WGS sequence"/>
</dbReference>
<gene>
    <name evidence="3" type="ORF">JHL22_04205</name>
</gene>
<dbReference type="InterPro" id="IPR029063">
    <property type="entry name" value="SAM-dependent_MTases_sf"/>
</dbReference>
<dbReference type="PANTHER" id="PTHR43861">
    <property type="entry name" value="TRANS-ACONITATE 2-METHYLTRANSFERASE-RELATED"/>
    <property type="match status" value="1"/>
</dbReference>
<dbReference type="CDD" id="cd02440">
    <property type="entry name" value="AdoMet_MTases"/>
    <property type="match status" value="1"/>
</dbReference>
<keyword evidence="3" id="KW-0489">Methyltransferase</keyword>
<feature type="domain" description="Methyltransferase" evidence="2">
    <location>
        <begin position="37"/>
        <end position="129"/>
    </location>
</feature>
<dbReference type="Pfam" id="PF13649">
    <property type="entry name" value="Methyltransf_25"/>
    <property type="match status" value="1"/>
</dbReference>
<evidence type="ECO:0000259" key="2">
    <source>
        <dbReference type="Pfam" id="PF13649"/>
    </source>
</evidence>
<keyword evidence="1" id="KW-0808">Transferase</keyword>
<dbReference type="InterPro" id="IPR041698">
    <property type="entry name" value="Methyltransf_25"/>
</dbReference>
<evidence type="ECO:0000256" key="1">
    <source>
        <dbReference type="ARBA" id="ARBA00022679"/>
    </source>
</evidence>
<reference evidence="3 4" key="1">
    <citation type="submission" date="2020-12" db="EMBL/GenBank/DDBJ databases">
        <authorList>
            <person name="Lu T."/>
            <person name="Wang Q."/>
            <person name="Han X."/>
        </authorList>
    </citation>
    <scope>NUCLEOTIDE SEQUENCE [LARGE SCALE GENOMIC DNA]</scope>
    <source>
        <strain evidence="3 4">WQ 585</strain>
    </source>
</reference>
<dbReference type="SUPFAM" id="SSF53335">
    <property type="entry name" value="S-adenosyl-L-methionine-dependent methyltransferases"/>
    <property type="match status" value="1"/>
</dbReference>